<dbReference type="SUPFAM" id="SSF54928">
    <property type="entry name" value="RNA-binding domain, RBD"/>
    <property type="match status" value="1"/>
</dbReference>
<evidence type="ECO:0000259" key="3">
    <source>
        <dbReference type="PROSITE" id="PS50102"/>
    </source>
</evidence>
<proteinExistence type="predicted"/>
<dbReference type="Pfam" id="PF00076">
    <property type="entry name" value="RRM_1"/>
    <property type="match status" value="1"/>
</dbReference>
<evidence type="ECO:0000256" key="1">
    <source>
        <dbReference type="ARBA" id="ARBA00022884"/>
    </source>
</evidence>
<dbReference type="Gene3D" id="3.30.70.330">
    <property type="match status" value="1"/>
</dbReference>
<dbReference type="Proteomes" id="UP000179807">
    <property type="component" value="Unassembled WGS sequence"/>
</dbReference>
<dbReference type="RefSeq" id="XP_068354055.1">
    <property type="nucleotide sequence ID" value="XM_068508400.1"/>
</dbReference>
<dbReference type="CDD" id="cd12276">
    <property type="entry name" value="RRM2_MEI2_EAR1_like"/>
    <property type="match status" value="1"/>
</dbReference>
<dbReference type="PANTHER" id="PTHR23189">
    <property type="entry name" value="RNA RECOGNITION MOTIF-CONTAINING"/>
    <property type="match status" value="1"/>
</dbReference>
<dbReference type="OrthoDB" id="10265654at2759"/>
<comment type="caution">
    <text evidence="4">The sequence shown here is derived from an EMBL/GenBank/DDBJ whole genome shotgun (WGS) entry which is preliminary data.</text>
</comment>
<reference evidence="4" key="1">
    <citation type="submission" date="2016-10" db="EMBL/GenBank/DDBJ databases">
        <authorList>
            <person name="Benchimol M."/>
            <person name="Almeida L.G."/>
            <person name="Vasconcelos A.T."/>
            <person name="Perreira-Neves A."/>
            <person name="Rosa I.A."/>
            <person name="Tasca T."/>
            <person name="Bogo M.R."/>
            <person name="de Souza W."/>
        </authorList>
    </citation>
    <scope>NUCLEOTIDE SEQUENCE [LARGE SCALE GENOMIC DNA]</scope>
    <source>
        <strain evidence="4">K</strain>
    </source>
</reference>
<sequence>MDDWNMFLETPPSLGQSFTPPLDIEFNSPLHVNSMSNITLDSNKITNSYHDDDNEYKLEKDKTGLINPNVEEKPVIFDNSEIECRVLQIQNLDDLFEFDDTVRLFSNNAKTILSHFEKKSERNFIFEFFDLRHSLFYRTYLEGSYFDDQPIEVRYGSPRRKNEKNRPANNGTIVLFHLPPAVSNPQLSDIFGKYGEIRQIRGTPSKPKQRFIEYWDTRSSDIALREMNGKLVLSSKISIEFSMPGGMRRHALE</sequence>
<keyword evidence="5" id="KW-1185">Reference proteome</keyword>
<evidence type="ECO:0000313" key="4">
    <source>
        <dbReference type="EMBL" id="OHT00919.1"/>
    </source>
</evidence>
<dbReference type="PROSITE" id="PS50102">
    <property type="entry name" value="RRM"/>
    <property type="match status" value="1"/>
</dbReference>
<name>A0A1J4JP44_9EUKA</name>
<evidence type="ECO:0000256" key="2">
    <source>
        <dbReference type="PROSITE-ProRule" id="PRU00176"/>
    </source>
</evidence>
<dbReference type="InterPro" id="IPR000504">
    <property type="entry name" value="RRM_dom"/>
</dbReference>
<gene>
    <name evidence="4" type="ORF">TRFO_32265</name>
</gene>
<feature type="domain" description="RRM" evidence="3">
    <location>
        <begin position="171"/>
        <end position="244"/>
    </location>
</feature>
<evidence type="ECO:0000313" key="5">
    <source>
        <dbReference type="Proteomes" id="UP000179807"/>
    </source>
</evidence>
<dbReference type="SMART" id="SM00360">
    <property type="entry name" value="RRM"/>
    <property type="match status" value="1"/>
</dbReference>
<keyword evidence="1 2" id="KW-0694">RNA-binding</keyword>
<dbReference type="EMBL" id="MLAK01000932">
    <property type="protein sequence ID" value="OHT00919.1"/>
    <property type="molecule type" value="Genomic_DNA"/>
</dbReference>
<dbReference type="InterPro" id="IPR035979">
    <property type="entry name" value="RBD_domain_sf"/>
</dbReference>
<dbReference type="GO" id="GO:0003723">
    <property type="term" value="F:RNA binding"/>
    <property type="evidence" value="ECO:0007669"/>
    <property type="project" value="UniProtKB-UniRule"/>
</dbReference>
<organism evidence="4 5">
    <name type="scientific">Tritrichomonas foetus</name>
    <dbReference type="NCBI Taxonomy" id="1144522"/>
    <lineage>
        <taxon>Eukaryota</taxon>
        <taxon>Metamonada</taxon>
        <taxon>Parabasalia</taxon>
        <taxon>Tritrichomonadida</taxon>
        <taxon>Tritrichomonadidae</taxon>
        <taxon>Tritrichomonas</taxon>
    </lineage>
</organism>
<dbReference type="AlphaFoldDB" id="A0A1J4JP44"/>
<dbReference type="InterPro" id="IPR012677">
    <property type="entry name" value="Nucleotide-bd_a/b_plait_sf"/>
</dbReference>
<accession>A0A1J4JP44</accession>
<protein>
    <recommendedName>
        <fullName evidence="3">RRM domain-containing protein</fullName>
    </recommendedName>
</protein>
<dbReference type="GeneID" id="94843104"/>
<dbReference type="VEuPathDB" id="TrichDB:TRFO_32265"/>